<dbReference type="RefSeq" id="WP_131447660.1">
    <property type="nucleotide sequence ID" value="NZ_SJZB01000042.1"/>
</dbReference>
<sequence>MQLTDRHREYWRRNLRLTGGLLAIWFAVTFLVVWFARDLADIRFLDFPLPFWVGAQGALIVYVLLIRRYAKRMNELDTEYGVSEGSR</sequence>
<name>A0A4R1B4H7_9PROT</name>
<comment type="caution">
    <text evidence="3">The sequence shown here is derived from an EMBL/GenBank/DDBJ whole genome shotgun (WGS) entry which is preliminary data.</text>
</comment>
<organism evidence="3 4">
    <name type="scientific">Parasulfuritortus cantonensis</name>
    <dbReference type="NCBI Taxonomy" id="2528202"/>
    <lineage>
        <taxon>Bacteria</taxon>
        <taxon>Pseudomonadati</taxon>
        <taxon>Pseudomonadota</taxon>
        <taxon>Betaproteobacteria</taxon>
        <taxon>Nitrosomonadales</taxon>
        <taxon>Thiobacillaceae</taxon>
        <taxon>Parasulfuritortus</taxon>
    </lineage>
</organism>
<protein>
    <submittedName>
        <fullName evidence="3">DUF4212 domain-containing protein</fullName>
    </submittedName>
</protein>
<keyword evidence="1" id="KW-0472">Membrane</keyword>
<gene>
    <name evidence="3" type="ORF">EZJ19_11370</name>
</gene>
<dbReference type="Proteomes" id="UP000295443">
    <property type="component" value="Unassembled WGS sequence"/>
</dbReference>
<feature type="transmembrane region" description="Helical" evidence="1">
    <location>
        <begin position="49"/>
        <end position="66"/>
    </location>
</feature>
<keyword evidence="1" id="KW-1133">Transmembrane helix</keyword>
<evidence type="ECO:0000313" key="4">
    <source>
        <dbReference type="Proteomes" id="UP000295443"/>
    </source>
</evidence>
<keyword evidence="4" id="KW-1185">Reference proteome</keyword>
<accession>A0A4R1B4H7</accession>
<dbReference type="OrthoDB" id="9797746at2"/>
<feature type="transmembrane region" description="Helical" evidence="1">
    <location>
        <begin position="20"/>
        <end position="37"/>
    </location>
</feature>
<evidence type="ECO:0000313" key="3">
    <source>
        <dbReference type="EMBL" id="TCJ12831.1"/>
    </source>
</evidence>
<evidence type="ECO:0000259" key="2">
    <source>
        <dbReference type="Pfam" id="PF13937"/>
    </source>
</evidence>
<feature type="domain" description="Sodium symporter small subunit" evidence="2">
    <location>
        <begin position="8"/>
        <end position="83"/>
    </location>
</feature>
<dbReference type="Pfam" id="PF13937">
    <property type="entry name" value="DUF4212"/>
    <property type="match status" value="1"/>
</dbReference>
<dbReference type="NCBIfam" id="TIGR03647">
    <property type="entry name" value="Na_symport_sm"/>
    <property type="match status" value="1"/>
</dbReference>
<dbReference type="EMBL" id="SJZB01000042">
    <property type="protein sequence ID" value="TCJ12831.1"/>
    <property type="molecule type" value="Genomic_DNA"/>
</dbReference>
<evidence type="ECO:0000256" key="1">
    <source>
        <dbReference type="SAM" id="Phobius"/>
    </source>
</evidence>
<dbReference type="AlphaFoldDB" id="A0A4R1B4H7"/>
<dbReference type="InterPro" id="IPR019886">
    <property type="entry name" value="Na_symporter_ssu"/>
</dbReference>
<keyword evidence="1" id="KW-0812">Transmembrane</keyword>
<proteinExistence type="predicted"/>
<reference evidence="3 4" key="1">
    <citation type="submission" date="2019-03" db="EMBL/GenBank/DDBJ databases">
        <title>Genome sequence of Thiobacillaceae bacterium LSR1, a sulfur-oxidizing bacterium isolated from freshwater sediment.</title>
        <authorList>
            <person name="Li S."/>
        </authorList>
    </citation>
    <scope>NUCLEOTIDE SEQUENCE [LARGE SCALE GENOMIC DNA]</scope>
    <source>
        <strain evidence="3 4">LSR1</strain>
    </source>
</reference>